<dbReference type="Proteomes" id="UP000294933">
    <property type="component" value="Unassembled WGS sequence"/>
</dbReference>
<protein>
    <submittedName>
        <fullName evidence="2">Uncharacterized protein</fullName>
    </submittedName>
</protein>
<feature type="compositionally biased region" description="Polar residues" evidence="1">
    <location>
        <begin position="152"/>
        <end position="161"/>
    </location>
</feature>
<accession>A0A4Y7PI51</accession>
<sequence length="266" mass="29507">MTQLSSSLNATGGDSVDNEHSTWRRDCVEVTNGLRIYRRVTEPSQRPAIDQLRQYFDQRGRTTASEATDCDDFSIVTRASLEKNGFPENYFSQIAQEAPAHRGTITTKNSPVRKDGSAGRQATEPQASDKLVNPARSGPSEVPENHDFGDSGVQNQWTEQPNLPDDFFTDQSNGGAEARIGWPTEFQVQPMPGRYGQSGEPLTYRNAPSPLSHADNAEPRLATFSFGFIAPHPLQYRQQAPNHGMSFSDLPNDDNEKLPYAFSLSR</sequence>
<dbReference type="EMBL" id="ML170288">
    <property type="protein sequence ID" value="TDL15154.1"/>
    <property type="molecule type" value="Genomic_DNA"/>
</dbReference>
<name>A0A4Y7PI51_9AGAM</name>
<organism evidence="2 3">
    <name type="scientific">Rickenella mellea</name>
    <dbReference type="NCBI Taxonomy" id="50990"/>
    <lineage>
        <taxon>Eukaryota</taxon>
        <taxon>Fungi</taxon>
        <taxon>Dikarya</taxon>
        <taxon>Basidiomycota</taxon>
        <taxon>Agaricomycotina</taxon>
        <taxon>Agaricomycetes</taxon>
        <taxon>Hymenochaetales</taxon>
        <taxon>Rickenellaceae</taxon>
        <taxon>Rickenella</taxon>
    </lineage>
</organism>
<dbReference type="AlphaFoldDB" id="A0A4Y7PI51"/>
<evidence type="ECO:0000313" key="3">
    <source>
        <dbReference type="Proteomes" id="UP000294933"/>
    </source>
</evidence>
<feature type="region of interest" description="Disordered" evidence="1">
    <location>
        <begin position="239"/>
        <end position="266"/>
    </location>
</feature>
<gene>
    <name evidence="2" type="ORF">BD410DRAFT_137360</name>
</gene>
<evidence type="ECO:0000313" key="2">
    <source>
        <dbReference type="EMBL" id="TDL15154.1"/>
    </source>
</evidence>
<feature type="region of interest" description="Disordered" evidence="1">
    <location>
        <begin position="1"/>
        <end position="20"/>
    </location>
</feature>
<reference evidence="2 3" key="1">
    <citation type="submission" date="2018-06" db="EMBL/GenBank/DDBJ databases">
        <title>A transcriptomic atlas of mushroom development highlights an independent origin of complex multicellularity.</title>
        <authorList>
            <consortium name="DOE Joint Genome Institute"/>
            <person name="Krizsan K."/>
            <person name="Almasi E."/>
            <person name="Merenyi Z."/>
            <person name="Sahu N."/>
            <person name="Viragh M."/>
            <person name="Koszo T."/>
            <person name="Mondo S."/>
            <person name="Kiss B."/>
            <person name="Balint B."/>
            <person name="Kues U."/>
            <person name="Barry K."/>
            <person name="Hegedus J.C."/>
            <person name="Henrissat B."/>
            <person name="Johnson J."/>
            <person name="Lipzen A."/>
            <person name="Ohm R."/>
            <person name="Nagy I."/>
            <person name="Pangilinan J."/>
            <person name="Yan J."/>
            <person name="Xiong Y."/>
            <person name="Grigoriev I.V."/>
            <person name="Hibbett D.S."/>
            <person name="Nagy L.G."/>
        </authorList>
    </citation>
    <scope>NUCLEOTIDE SEQUENCE [LARGE SCALE GENOMIC DNA]</scope>
    <source>
        <strain evidence="2 3">SZMC22713</strain>
    </source>
</reference>
<evidence type="ECO:0000256" key="1">
    <source>
        <dbReference type="SAM" id="MobiDB-lite"/>
    </source>
</evidence>
<feature type="region of interest" description="Disordered" evidence="1">
    <location>
        <begin position="99"/>
        <end position="177"/>
    </location>
</feature>
<proteinExistence type="predicted"/>
<feature type="compositionally biased region" description="Polar residues" evidence="1">
    <location>
        <begin position="1"/>
        <end position="12"/>
    </location>
</feature>
<keyword evidence="3" id="KW-1185">Reference proteome</keyword>
<dbReference type="VEuPathDB" id="FungiDB:BD410DRAFT_137360"/>